<dbReference type="GO" id="GO:0000287">
    <property type="term" value="F:magnesium ion binding"/>
    <property type="evidence" value="ECO:0007669"/>
    <property type="project" value="InterPro"/>
</dbReference>
<reference evidence="3" key="2">
    <citation type="submission" date="2022-06" db="UniProtKB">
        <authorList>
            <consortium name="EnsemblMetazoa"/>
        </authorList>
    </citation>
    <scope>IDENTIFICATION</scope>
    <source>
        <strain evidence="3">DF5081</strain>
    </source>
</reference>
<organism evidence="3 4">
    <name type="scientific">Caenorhabditis japonica</name>
    <dbReference type="NCBI Taxonomy" id="281687"/>
    <lineage>
        <taxon>Eukaryota</taxon>
        <taxon>Metazoa</taxon>
        <taxon>Ecdysozoa</taxon>
        <taxon>Nematoda</taxon>
        <taxon>Chromadorea</taxon>
        <taxon>Rhabditida</taxon>
        <taxon>Rhabditina</taxon>
        <taxon>Rhabditomorpha</taxon>
        <taxon>Rhabditoidea</taxon>
        <taxon>Rhabditidae</taxon>
        <taxon>Peloderinae</taxon>
        <taxon>Caenorhabditis</taxon>
    </lineage>
</organism>
<feature type="region of interest" description="Disordered" evidence="1">
    <location>
        <begin position="40"/>
        <end position="69"/>
    </location>
</feature>
<dbReference type="InterPro" id="IPR015022">
    <property type="entry name" value="MAST_pre-PK_dom"/>
</dbReference>
<dbReference type="InterPro" id="IPR023142">
    <property type="entry name" value="MAST_pre-PK_dom_sf"/>
</dbReference>
<dbReference type="Gene3D" id="1.20.1480.20">
    <property type="entry name" value="MAST3 pre-PK domain-like"/>
    <property type="match status" value="1"/>
</dbReference>
<keyword evidence="4" id="KW-1185">Reference proteome</keyword>
<evidence type="ECO:0000259" key="2">
    <source>
        <dbReference type="Pfam" id="PF08926"/>
    </source>
</evidence>
<dbReference type="Pfam" id="PF08926">
    <property type="entry name" value="DUF1908"/>
    <property type="match status" value="1"/>
</dbReference>
<proteinExistence type="predicted"/>
<sequence>MKFLNEYNVEMVNRTSVYKERFPRAKLQMEERLRSFVAENGPLSGGISQQTTGSDEDEKPVAKTSGSQVLKAKDSVEEAVMRSRRSTVLEAESYADRSLLRLIGDGATRFLHHQIVEIAVDCLSKSKEDLITCSYFCEMSQRLEETLNEAQMKTSPESLEYLSKLVKKLLMIVSRPARLLECLEFDPDEFYHLLEEAEGVVREQLGSGTARVPDLPQYIIGEFLSSEMWLKKC</sequence>
<dbReference type="GO" id="GO:0004674">
    <property type="term" value="F:protein serine/threonine kinase activity"/>
    <property type="evidence" value="ECO:0007669"/>
    <property type="project" value="InterPro"/>
</dbReference>
<evidence type="ECO:0000313" key="3">
    <source>
        <dbReference type="EnsemblMetazoa" id="CJA42474b.1"/>
    </source>
</evidence>
<name>A0A8R1EUR8_CAEJA</name>
<dbReference type="EnsemblMetazoa" id="CJA42474b.1">
    <property type="protein sequence ID" value="CJA42474b.1"/>
    <property type="gene ID" value="WBGene00218322"/>
</dbReference>
<evidence type="ECO:0000313" key="4">
    <source>
        <dbReference type="Proteomes" id="UP000005237"/>
    </source>
</evidence>
<reference evidence="4" key="1">
    <citation type="submission" date="2010-08" db="EMBL/GenBank/DDBJ databases">
        <authorList>
            <consortium name="Caenorhabditis japonica Sequencing Consortium"/>
            <person name="Wilson R.K."/>
        </authorList>
    </citation>
    <scope>NUCLEOTIDE SEQUENCE [LARGE SCALE GENOMIC DNA]</scope>
    <source>
        <strain evidence="4">DF5081</strain>
    </source>
</reference>
<dbReference type="AlphaFoldDB" id="A0A8R1EUR8"/>
<accession>A0A8R1EUR8</accession>
<dbReference type="GO" id="GO:0005524">
    <property type="term" value="F:ATP binding"/>
    <property type="evidence" value="ECO:0007669"/>
    <property type="project" value="InterPro"/>
</dbReference>
<evidence type="ECO:0000256" key="1">
    <source>
        <dbReference type="SAM" id="MobiDB-lite"/>
    </source>
</evidence>
<dbReference type="SUPFAM" id="SSF140482">
    <property type="entry name" value="MAST3 pre-PK domain-like"/>
    <property type="match status" value="1"/>
</dbReference>
<dbReference type="Proteomes" id="UP000005237">
    <property type="component" value="Unassembled WGS sequence"/>
</dbReference>
<protein>
    <recommendedName>
        <fullName evidence="2">Microtubule-associated serine/threonine-protein kinase pre-PK domain-containing protein</fullName>
    </recommendedName>
</protein>
<dbReference type="FunFam" id="1.20.1480.20:FF:000001">
    <property type="entry name" value="microtubule-associated serine/threonine-protein kinase 4 isoform X1"/>
    <property type="match status" value="1"/>
</dbReference>
<feature type="domain" description="Microtubule-associated serine/threonine-protein kinase pre-PK" evidence="2">
    <location>
        <begin position="84"/>
        <end position="222"/>
    </location>
</feature>